<keyword evidence="18" id="KW-1185">Reference proteome</keyword>
<feature type="active site" description="Proton acceptor; for phosphorylation activity. Proton donor; for dephosphorylation activity" evidence="14">
    <location>
        <position position="181"/>
    </location>
</feature>
<comment type="miscellaneous">
    <text evidence="14">Both phosphorylation and phosphorolysis are carried out by the same active site and suggest a common mechanism for both reactions.</text>
</comment>
<keyword evidence="4 14" id="KW-0723">Serine/threonine-protein kinase</keyword>
<evidence type="ECO:0000256" key="14">
    <source>
        <dbReference type="HAMAP-Rule" id="MF_01249"/>
    </source>
</evidence>
<dbReference type="STRING" id="411473.RUMCAL_02280"/>
<dbReference type="GO" id="GO:0000155">
    <property type="term" value="F:phosphorelay sensor kinase activity"/>
    <property type="evidence" value="ECO:0007669"/>
    <property type="project" value="InterPro"/>
</dbReference>
<evidence type="ECO:0000259" key="16">
    <source>
        <dbReference type="Pfam" id="PF07475"/>
    </source>
</evidence>
<evidence type="ECO:0000256" key="1">
    <source>
        <dbReference type="ARBA" id="ARBA00001120"/>
    </source>
</evidence>
<feature type="domain" description="HPr kinase/phosphorylase C-terminal" evidence="16">
    <location>
        <begin position="134"/>
        <end position="301"/>
    </location>
</feature>
<protein>
    <recommendedName>
        <fullName evidence="14">HPr kinase/phosphorylase</fullName>
        <shortName evidence="14">HPrK/P</shortName>
        <ecNumber evidence="14">2.7.11.-</ecNumber>
        <ecNumber evidence="14">2.7.4.-</ecNumber>
    </recommendedName>
    <alternativeName>
        <fullName evidence="14">HPr(Ser) kinase/phosphorylase</fullName>
    </alternativeName>
</protein>
<dbReference type="EC" id="2.7.4.-" evidence="14"/>
<keyword evidence="7 14" id="KW-0547">Nucleotide-binding</keyword>
<dbReference type="HOGENOM" id="CLU_052030_0_1_9"/>
<dbReference type="RefSeq" id="WP_021680436.1">
    <property type="nucleotide sequence ID" value="NZ_KI260290.1"/>
</dbReference>
<dbReference type="eggNOG" id="COG1493">
    <property type="taxonomic scope" value="Bacteria"/>
</dbReference>
<feature type="region of interest" description="Important for the catalytic mechanism of dephosphorylation" evidence="14">
    <location>
        <begin position="268"/>
        <end position="273"/>
    </location>
</feature>
<sequence length="319" mass="35981">MAGKFTVSLGKIIDEFHLETIYMPKDPTEILIDENDVTRPGLQLMGFYEYFNPERMQIIGKMEFAYLSTIDEETRTQRLDALMSRHIPALIIARELPYFSEMLDLAKKYDVPLLRSKESTSNFISGLIAFLNLNLAPRITRHGVLIEIYGEGVFITGESGVGKSETAIELVKRGHRLVADDAVEIRKVSNISLVGSSPDNIRHFLELRGIGIINARRLFGIGAVKNTEKIELIVEMEQWNPEKIYDRMGVDTQFATILGVKIPMLTIPVKPGRNLAVILEVAAMNNRQKKMGYNAATELLDQLGLDMESKEVVKDYDAF</sequence>
<reference evidence="17 18" key="1">
    <citation type="submission" date="2013-07" db="EMBL/GenBank/DDBJ databases">
        <authorList>
            <person name="Weinstock G."/>
            <person name="Sodergren E."/>
            <person name="Wylie T."/>
            <person name="Fulton L."/>
            <person name="Fulton R."/>
            <person name="Fronick C."/>
            <person name="O'Laughlin M."/>
            <person name="Godfrey J."/>
            <person name="Miner T."/>
            <person name="Herter B."/>
            <person name="Appelbaum E."/>
            <person name="Cordes M."/>
            <person name="Lek S."/>
            <person name="Wollam A."/>
            <person name="Pepin K.H."/>
            <person name="Palsikar V.B."/>
            <person name="Mitreva M."/>
            <person name="Wilson R.K."/>
        </authorList>
    </citation>
    <scope>NUCLEOTIDE SEQUENCE [LARGE SCALE GENOMIC DNA]</scope>
    <source>
        <strain evidence="17 18">ATCC 27760</strain>
    </source>
</reference>
<dbReference type="SUPFAM" id="SSF75138">
    <property type="entry name" value="HprK N-terminal domain-like"/>
    <property type="match status" value="1"/>
</dbReference>
<dbReference type="Pfam" id="PF02603">
    <property type="entry name" value="Hpr_kinase_N"/>
    <property type="match status" value="1"/>
</dbReference>
<keyword evidence="8 14" id="KW-0418">Kinase</keyword>
<dbReference type="GO" id="GO:0004712">
    <property type="term" value="F:protein serine/threonine/tyrosine kinase activity"/>
    <property type="evidence" value="ECO:0007669"/>
    <property type="project" value="UniProtKB-UniRule"/>
</dbReference>
<dbReference type="HAMAP" id="MF_01249">
    <property type="entry name" value="HPr_kinase"/>
    <property type="match status" value="1"/>
</dbReference>
<evidence type="ECO:0000256" key="10">
    <source>
        <dbReference type="ARBA" id="ARBA00022842"/>
    </source>
</evidence>
<comment type="cofactor">
    <cofactor evidence="2 14">
        <name>Mg(2+)</name>
        <dbReference type="ChEBI" id="CHEBI:18420"/>
    </cofactor>
</comment>
<organism evidence="17 18">
    <name type="scientific">Ruminococcus callidus ATCC 27760</name>
    <dbReference type="NCBI Taxonomy" id="411473"/>
    <lineage>
        <taxon>Bacteria</taxon>
        <taxon>Bacillati</taxon>
        <taxon>Bacillota</taxon>
        <taxon>Clostridia</taxon>
        <taxon>Eubacteriales</taxon>
        <taxon>Oscillospiraceae</taxon>
        <taxon>Ruminococcus</taxon>
    </lineage>
</organism>
<feature type="binding site" evidence="14">
    <location>
        <position position="164"/>
    </location>
    <ligand>
        <name>Mg(2+)</name>
        <dbReference type="ChEBI" id="CHEBI:18420"/>
    </ligand>
</feature>
<dbReference type="InterPro" id="IPR027417">
    <property type="entry name" value="P-loop_NTPase"/>
</dbReference>
<accession>U2KLX3</accession>
<comment type="domain">
    <text evidence="14">The Walker A ATP-binding motif also binds Pi and PPi.</text>
</comment>
<evidence type="ECO:0000256" key="12">
    <source>
        <dbReference type="ARBA" id="ARBA00023277"/>
    </source>
</evidence>
<dbReference type="EMBL" id="AWVF01000282">
    <property type="protein sequence ID" value="ERJ93292.1"/>
    <property type="molecule type" value="Genomic_DNA"/>
</dbReference>
<dbReference type="InterPro" id="IPR003755">
    <property type="entry name" value="HPr(Ser)_kin/Pase"/>
</dbReference>
<dbReference type="GO" id="GO:0005524">
    <property type="term" value="F:ATP binding"/>
    <property type="evidence" value="ECO:0007669"/>
    <property type="project" value="UniProtKB-UniRule"/>
</dbReference>
<evidence type="ECO:0000256" key="5">
    <source>
        <dbReference type="ARBA" id="ARBA00022679"/>
    </source>
</evidence>
<dbReference type="PANTHER" id="PTHR30305:SF1">
    <property type="entry name" value="HPR KINASE_PHOSPHORYLASE"/>
    <property type="match status" value="1"/>
</dbReference>
<feature type="binding site" evidence="14">
    <location>
        <position position="206"/>
    </location>
    <ligand>
        <name>Mg(2+)</name>
        <dbReference type="ChEBI" id="CHEBI:18420"/>
    </ligand>
</feature>
<dbReference type="PATRIC" id="fig|411473.3.peg.1891"/>
<dbReference type="GO" id="GO:0000287">
    <property type="term" value="F:magnesium ion binding"/>
    <property type="evidence" value="ECO:0007669"/>
    <property type="project" value="UniProtKB-UniRule"/>
</dbReference>
<evidence type="ECO:0000256" key="11">
    <source>
        <dbReference type="ARBA" id="ARBA00023268"/>
    </source>
</evidence>
<evidence type="ECO:0000313" key="17">
    <source>
        <dbReference type="EMBL" id="ERJ93292.1"/>
    </source>
</evidence>
<evidence type="ECO:0000259" key="15">
    <source>
        <dbReference type="Pfam" id="PF02603"/>
    </source>
</evidence>
<dbReference type="InterPro" id="IPR011126">
    <property type="entry name" value="Hpr_kin/Pase_Hpr_N"/>
</dbReference>
<comment type="similarity">
    <text evidence="3 14">Belongs to the HPrK/P family.</text>
</comment>
<dbReference type="PANTHER" id="PTHR30305">
    <property type="entry name" value="PROTEIN YJDM-RELATED"/>
    <property type="match status" value="1"/>
</dbReference>
<dbReference type="InterPro" id="IPR011104">
    <property type="entry name" value="Hpr_kin/Pase_C"/>
</dbReference>
<dbReference type="FunFam" id="3.40.50.300:FF:000174">
    <property type="entry name" value="HPr kinase/phosphorylase"/>
    <property type="match status" value="1"/>
</dbReference>
<keyword evidence="5 14" id="KW-0808">Transferase</keyword>
<keyword evidence="6 14" id="KW-0479">Metal-binding</keyword>
<name>U2KLX3_9FIRM</name>
<gene>
    <name evidence="14" type="primary">hprK</name>
    <name evidence="17" type="ORF">RUMCAL_02280</name>
</gene>
<evidence type="ECO:0000256" key="6">
    <source>
        <dbReference type="ARBA" id="ARBA00022723"/>
    </source>
</evidence>
<comment type="catalytic activity">
    <reaction evidence="13 14">
        <text>[HPr protein]-O-phospho-L-serine + phosphate + H(+) = [HPr protein]-L-serine + diphosphate</text>
        <dbReference type="Rhea" id="RHEA:46604"/>
        <dbReference type="Rhea" id="RHEA-COMP:11602"/>
        <dbReference type="Rhea" id="RHEA-COMP:11603"/>
        <dbReference type="ChEBI" id="CHEBI:15378"/>
        <dbReference type="ChEBI" id="CHEBI:29999"/>
        <dbReference type="ChEBI" id="CHEBI:33019"/>
        <dbReference type="ChEBI" id="CHEBI:43474"/>
        <dbReference type="ChEBI" id="CHEBI:83421"/>
    </reaction>
</comment>
<dbReference type="NCBIfam" id="TIGR00679">
    <property type="entry name" value="hpr-ser"/>
    <property type="match status" value="1"/>
</dbReference>
<dbReference type="CDD" id="cd01918">
    <property type="entry name" value="HprK_C"/>
    <property type="match status" value="1"/>
</dbReference>
<keyword evidence="9 14" id="KW-0067">ATP-binding</keyword>
<keyword evidence="12 14" id="KW-0119">Carbohydrate metabolism</keyword>
<dbReference type="InterPro" id="IPR028979">
    <property type="entry name" value="Ser_kin/Pase_Hpr-like_N_sf"/>
</dbReference>
<dbReference type="GO" id="GO:0006109">
    <property type="term" value="P:regulation of carbohydrate metabolic process"/>
    <property type="evidence" value="ECO:0007669"/>
    <property type="project" value="UniProtKB-UniRule"/>
</dbReference>
<feature type="active site" evidence="14">
    <location>
        <position position="247"/>
    </location>
</feature>
<feature type="binding site" evidence="14">
    <location>
        <begin position="157"/>
        <end position="164"/>
    </location>
    <ligand>
        <name>ATP</name>
        <dbReference type="ChEBI" id="CHEBI:30616"/>
    </ligand>
</feature>
<dbReference type="EC" id="2.7.11.-" evidence="14"/>
<comment type="function">
    <text evidence="14">Catalyzes the ATP- as well as the pyrophosphate-dependent phosphorylation of a specific serine residue in HPr, a phosphocarrier protein of the phosphoenolpyruvate-dependent sugar phosphotransferase system (PTS). HprK/P also catalyzes the pyrophosphate-producing, inorganic phosphate-dependent dephosphorylation (phosphorolysis) of seryl-phosphorylated HPr (P-Ser-HPr). The two antagonistic activities of HprK/P are regulated by several intracellular metabolites, which change their concentration in response to the absence or presence of rapidly metabolisable carbon sources (glucose, fructose, etc.) in the growth medium. Therefore, by controlling the phosphorylation state of HPr, HPrK/P is a sensor enzyme that plays a major role in the regulation of carbon metabolism and sugar transport: it mediates carbon catabolite repression (CCR), and regulates PTS-catalyzed carbohydrate uptake and inducer exclusion.</text>
</comment>
<feature type="domain" description="HPr(Ser) kinase/phosphorylase N-terminal" evidence="15">
    <location>
        <begin position="7"/>
        <end position="131"/>
    </location>
</feature>
<evidence type="ECO:0000256" key="2">
    <source>
        <dbReference type="ARBA" id="ARBA00001946"/>
    </source>
</evidence>
<proteinExistence type="inferred from homology"/>
<comment type="subunit">
    <text evidence="14">Homohexamer.</text>
</comment>
<dbReference type="GO" id="GO:0004674">
    <property type="term" value="F:protein serine/threonine kinase activity"/>
    <property type="evidence" value="ECO:0007669"/>
    <property type="project" value="UniProtKB-KW"/>
</dbReference>
<dbReference type="Gene3D" id="3.40.1390.20">
    <property type="entry name" value="HprK N-terminal domain-like"/>
    <property type="match status" value="1"/>
</dbReference>
<dbReference type="Proteomes" id="UP000016662">
    <property type="component" value="Unassembled WGS sequence"/>
</dbReference>
<feature type="region of interest" description="Important for the catalytic mechanism of both phosphorylation and dephosphorylation" evidence="14">
    <location>
        <begin position="205"/>
        <end position="214"/>
    </location>
</feature>
<evidence type="ECO:0000256" key="9">
    <source>
        <dbReference type="ARBA" id="ARBA00022840"/>
    </source>
</evidence>
<dbReference type="Gene3D" id="3.40.50.300">
    <property type="entry name" value="P-loop containing nucleotide triphosphate hydrolases"/>
    <property type="match status" value="1"/>
</dbReference>
<dbReference type="OrthoDB" id="9778803at2"/>
<evidence type="ECO:0000256" key="8">
    <source>
        <dbReference type="ARBA" id="ARBA00022777"/>
    </source>
</evidence>
<evidence type="ECO:0000256" key="3">
    <source>
        <dbReference type="ARBA" id="ARBA00006883"/>
    </source>
</evidence>
<keyword evidence="11 14" id="KW-0511">Multifunctional enzyme</keyword>
<evidence type="ECO:0000256" key="7">
    <source>
        <dbReference type="ARBA" id="ARBA00022741"/>
    </source>
</evidence>
<evidence type="ECO:0000313" key="18">
    <source>
        <dbReference type="Proteomes" id="UP000016662"/>
    </source>
</evidence>
<evidence type="ECO:0000256" key="4">
    <source>
        <dbReference type="ARBA" id="ARBA00022527"/>
    </source>
</evidence>
<evidence type="ECO:0000256" key="13">
    <source>
        <dbReference type="ARBA" id="ARBA00047657"/>
    </source>
</evidence>
<comment type="catalytic activity">
    <reaction evidence="1 14">
        <text>[HPr protein]-L-serine + ATP = [HPr protein]-O-phospho-L-serine + ADP + H(+)</text>
        <dbReference type="Rhea" id="RHEA:46600"/>
        <dbReference type="Rhea" id="RHEA-COMP:11602"/>
        <dbReference type="Rhea" id="RHEA-COMP:11603"/>
        <dbReference type="ChEBI" id="CHEBI:15378"/>
        <dbReference type="ChEBI" id="CHEBI:29999"/>
        <dbReference type="ChEBI" id="CHEBI:30616"/>
        <dbReference type="ChEBI" id="CHEBI:83421"/>
        <dbReference type="ChEBI" id="CHEBI:456216"/>
    </reaction>
</comment>
<dbReference type="Pfam" id="PF07475">
    <property type="entry name" value="Hpr_kinase_C"/>
    <property type="match status" value="1"/>
</dbReference>
<feature type="active site" evidence="14">
    <location>
        <position position="163"/>
    </location>
</feature>
<feature type="active site" evidence="14">
    <location>
        <position position="142"/>
    </location>
</feature>
<comment type="caution">
    <text evidence="17">The sequence shown here is derived from an EMBL/GenBank/DDBJ whole genome shotgun (WGS) entry which is preliminary data.</text>
</comment>
<dbReference type="SUPFAM" id="SSF53795">
    <property type="entry name" value="PEP carboxykinase-like"/>
    <property type="match status" value="1"/>
</dbReference>
<keyword evidence="10 14" id="KW-0460">Magnesium</keyword>
<dbReference type="AlphaFoldDB" id="U2KLX3"/>